<protein>
    <submittedName>
        <fullName evidence="1">Uncharacterized protein</fullName>
    </submittedName>
</protein>
<keyword evidence="2" id="KW-1185">Reference proteome</keyword>
<evidence type="ECO:0000313" key="1">
    <source>
        <dbReference type="EMBL" id="KAJ2801070.1"/>
    </source>
</evidence>
<evidence type="ECO:0000313" key="2">
    <source>
        <dbReference type="Proteomes" id="UP001140096"/>
    </source>
</evidence>
<dbReference type="EMBL" id="JANBUP010002276">
    <property type="protein sequence ID" value="KAJ2801070.1"/>
    <property type="molecule type" value="Genomic_DNA"/>
</dbReference>
<comment type="caution">
    <text evidence="1">The sequence shown here is derived from an EMBL/GenBank/DDBJ whole genome shotgun (WGS) entry which is preliminary data.</text>
</comment>
<sequence>MPMEQREEPVVSKGHLPIDELIKFITGGPSSSRPRPSGGPRGKGPKGSQGGRTHSEDRQSVGNGVAQRVETLVKARRRSTAAVRALRQVMDADLGLEESQRVGPEVIRALNKTGVEGASLAWLYARMGSVASGILAGEMMAGLYGRHQYYGVIRMAQNIGCENISADIVRVSLASICKQQKHGKTKRPLVVRHRGGVAGFMEEYRGPGCPFRQLARRLVDLLAQRDPMLVSAAMLAKLLEIELSSVPPTMGLPRQVRPWLDGYVRYGVEASVHVFTILMHAYLRRGDSEFAVWIYQGMQRGSVVYTHAGRTESMRVPAPNDVALATVAQMWCQSRQWGRVHQALELMAGGGGLVSQRLVTRAVSAMVDDGDVRGAEELWVKYGCTPGPEALSARVVNDRALSKLVLGCTRTKDVGKATGYFRAACEYARRSGTPVSHLTGLFNAVLRCALDNAPPHLDLGSLDGRPDLDILRIATLHNVRFDGDTYSVLISHLSRVAHAHALDDVARAMQNLYMRLCGEGIVLDDMTMSHLVPVWVHLDLCHLVTSYWRLYTRDRPPHKIAQVRRHIMCRAEHWGFRERVARLLV</sequence>
<gene>
    <name evidence="1" type="ORF">H4S07_005023</name>
</gene>
<name>A0ACC1L593_9FUNG</name>
<accession>A0ACC1L593</accession>
<reference evidence="1" key="1">
    <citation type="submission" date="2022-07" db="EMBL/GenBank/DDBJ databases">
        <title>Phylogenomic reconstructions and comparative analyses of Kickxellomycotina fungi.</title>
        <authorList>
            <person name="Reynolds N.K."/>
            <person name="Stajich J.E."/>
            <person name="Barry K."/>
            <person name="Grigoriev I.V."/>
            <person name="Crous P."/>
            <person name="Smith M.E."/>
        </authorList>
    </citation>
    <scope>NUCLEOTIDE SEQUENCE</scope>
    <source>
        <strain evidence="1">CBS 102833</strain>
    </source>
</reference>
<proteinExistence type="predicted"/>
<organism evidence="1 2">
    <name type="scientific">Coemansia furcata</name>
    <dbReference type="NCBI Taxonomy" id="417177"/>
    <lineage>
        <taxon>Eukaryota</taxon>
        <taxon>Fungi</taxon>
        <taxon>Fungi incertae sedis</taxon>
        <taxon>Zoopagomycota</taxon>
        <taxon>Kickxellomycotina</taxon>
        <taxon>Kickxellomycetes</taxon>
        <taxon>Kickxellales</taxon>
        <taxon>Kickxellaceae</taxon>
        <taxon>Coemansia</taxon>
    </lineage>
</organism>
<dbReference type="Proteomes" id="UP001140096">
    <property type="component" value="Unassembled WGS sequence"/>
</dbReference>